<reference evidence="1 2" key="1">
    <citation type="submission" date="2019-10" db="EMBL/GenBank/DDBJ databases">
        <title>Isolation and characterization of Methanoculleus sp. Wushi-C6 from a hot spring well.</title>
        <authorList>
            <person name="Chen S.-C."/>
            <person name="Lan Z.-H."/>
            <person name="You Y.-T."/>
            <person name="Lai M.-C."/>
        </authorList>
    </citation>
    <scope>NUCLEOTIDE SEQUENCE [LARGE SCALE GENOMIC DNA]</scope>
    <source>
        <strain evidence="1 2">Wushi-C6</strain>
    </source>
</reference>
<keyword evidence="2" id="KW-1185">Reference proteome</keyword>
<sequence length="99" mass="11566">MHIIHFFREEEDEHGINDSATLEIGILYGLNAGSPQTSRYTLILCEAGYDARNIGGMRRGIRPCTEREWRWHDFESRDEVILHATQFCYDCLLDYSLLL</sequence>
<evidence type="ECO:0000313" key="1">
    <source>
        <dbReference type="EMBL" id="MDV2480435.1"/>
    </source>
</evidence>
<protein>
    <submittedName>
        <fullName evidence="1">Uncharacterized protein</fullName>
    </submittedName>
</protein>
<proteinExistence type="predicted"/>
<evidence type="ECO:0000313" key="2">
    <source>
        <dbReference type="Proteomes" id="UP001281203"/>
    </source>
</evidence>
<organism evidence="1 2">
    <name type="scientific">Methanoculleus caldifontis</name>
    <dbReference type="NCBI Taxonomy" id="2651577"/>
    <lineage>
        <taxon>Archaea</taxon>
        <taxon>Methanobacteriati</taxon>
        <taxon>Methanobacteriota</taxon>
        <taxon>Stenosarchaea group</taxon>
        <taxon>Methanomicrobia</taxon>
        <taxon>Methanomicrobiales</taxon>
        <taxon>Methanomicrobiaceae</taxon>
        <taxon>Methanoculleus</taxon>
    </lineage>
</organism>
<comment type="caution">
    <text evidence="1">The sequence shown here is derived from an EMBL/GenBank/DDBJ whole genome shotgun (WGS) entry which is preliminary data.</text>
</comment>
<accession>A0ABU3WXA7</accession>
<dbReference type="EMBL" id="WBKO01000001">
    <property type="protein sequence ID" value="MDV2480435.1"/>
    <property type="molecule type" value="Genomic_DNA"/>
</dbReference>
<dbReference type="Proteomes" id="UP001281203">
    <property type="component" value="Unassembled WGS sequence"/>
</dbReference>
<name>A0ABU3WXA7_9EURY</name>
<gene>
    <name evidence="1" type="ORF">F8E02_00115</name>
</gene>